<evidence type="ECO:0000256" key="1">
    <source>
        <dbReference type="ARBA" id="ARBA00005466"/>
    </source>
</evidence>
<reference evidence="6" key="1">
    <citation type="submission" date="2010-07" db="EMBL/GenBank/DDBJ databases">
        <title>The genome sequence of Gaeumannomyces graminis var. tritici strain R3-111a-1.</title>
        <authorList>
            <consortium name="The Broad Institute Genome Sequencing Platform"/>
            <person name="Ma L.-J."/>
            <person name="Dead R."/>
            <person name="Young S."/>
            <person name="Zeng Q."/>
            <person name="Koehrsen M."/>
            <person name="Alvarado L."/>
            <person name="Berlin A."/>
            <person name="Chapman S.B."/>
            <person name="Chen Z."/>
            <person name="Freedman E."/>
            <person name="Gellesch M."/>
            <person name="Goldberg J."/>
            <person name="Griggs A."/>
            <person name="Gujja S."/>
            <person name="Heilman E.R."/>
            <person name="Heiman D."/>
            <person name="Hepburn T."/>
            <person name="Howarth C."/>
            <person name="Jen D."/>
            <person name="Larson L."/>
            <person name="Mehta T."/>
            <person name="Neiman D."/>
            <person name="Pearson M."/>
            <person name="Roberts A."/>
            <person name="Saif S."/>
            <person name="Shea T."/>
            <person name="Shenoy N."/>
            <person name="Sisk P."/>
            <person name="Stolte C."/>
            <person name="Sykes S."/>
            <person name="Walk T."/>
            <person name="White J."/>
            <person name="Yandava C."/>
            <person name="Haas B."/>
            <person name="Nusbaum C."/>
            <person name="Birren B."/>
        </authorList>
    </citation>
    <scope>NUCLEOTIDE SEQUENCE [LARGE SCALE GENOMIC DNA]</scope>
    <source>
        <strain evidence="6">R3-111a-1</strain>
    </source>
</reference>
<reference evidence="5" key="5">
    <citation type="submission" date="2018-04" db="UniProtKB">
        <authorList>
            <consortium name="EnsemblFungi"/>
        </authorList>
    </citation>
    <scope>IDENTIFICATION</scope>
    <source>
        <strain evidence="5">R3-111a-1</strain>
    </source>
</reference>
<evidence type="ECO:0000259" key="3">
    <source>
        <dbReference type="PROSITE" id="PS51387"/>
    </source>
</evidence>
<dbReference type="Pfam" id="PF01565">
    <property type="entry name" value="FAD_binding_4"/>
    <property type="match status" value="1"/>
</dbReference>
<dbReference type="InterPro" id="IPR016166">
    <property type="entry name" value="FAD-bd_PCMH"/>
</dbReference>
<dbReference type="GeneID" id="20342701"/>
<dbReference type="SUPFAM" id="SSF56176">
    <property type="entry name" value="FAD-binding/transporter-associated domain-like"/>
    <property type="match status" value="1"/>
</dbReference>
<evidence type="ECO:0000313" key="6">
    <source>
        <dbReference type="Proteomes" id="UP000006039"/>
    </source>
</evidence>
<dbReference type="RefSeq" id="XP_009218278.1">
    <property type="nucleotide sequence ID" value="XM_009220014.1"/>
</dbReference>
<dbReference type="Pfam" id="PF08031">
    <property type="entry name" value="BBE"/>
    <property type="match status" value="1"/>
</dbReference>
<feature type="domain" description="FAD-binding PCMH-type" evidence="3">
    <location>
        <begin position="32"/>
        <end position="213"/>
    </location>
</feature>
<reference evidence="5" key="4">
    <citation type="journal article" date="2015" name="G3 (Bethesda)">
        <title>Genome sequences of three phytopathogenic species of the Magnaporthaceae family of fungi.</title>
        <authorList>
            <person name="Okagaki L.H."/>
            <person name="Nunes C.C."/>
            <person name="Sailsbery J."/>
            <person name="Clay B."/>
            <person name="Brown D."/>
            <person name="John T."/>
            <person name="Oh Y."/>
            <person name="Young N."/>
            <person name="Fitzgerald M."/>
            <person name="Haas B.J."/>
            <person name="Zeng Q."/>
            <person name="Young S."/>
            <person name="Adiconis X."/>
            <person name="Fan L."/>
            <person name="Levin J.Z."/>
            <person name="Mitchell T.K."/>
            <person name="Okubara P.A."/>
            <person name="Farman M.L."/>
            <person name="Kohn L.M."/>
            <person name="Birren B."/>
            <person name="Ma L.-J."/>
            <person name="Dean R.A."/>
        </authorList>
    </citation>
    <scope>NUCLEOTIDE SEQUENCE</scope>
    <source>
        <strain evidence="5">R3-111a-1</strain>
    </source>
</reference>
<dbReference type="PANTHER" id="PTHR13878:SF91">
    <property type="entry name" value="FAD BINDING DOMAIN PROTEIN (AFU_ORTHOLOGUE AFUA_6G12070)-RELATED"/>
    <property type="match status" value="1"/>
</dbReference>
<proteinExistence type="inferred from homology"/>
<dbReference type="VEuPathDB" id="FungiDB:GGTG_02243"/>
<evidence type="ECO:0000313" key="4">
    <source>
        <dbReference type="EMBL" id="EJT82269.1"/>
    </source>
</evidence>
<comment type="similarity">
    <text evidence="1">Belongs to the oxygen-dependent FAD-linked oxidoreductase family.</text>
</comment>
<organism evidence="4">
    <name type="scientific">Gaeumannomyces tritici (strain R3-111a-1)</name>
    <name type="common">Wheat and barley take-all root rot fungus</name>
    <name type="synonym">Gaeumannomyces graminis var. tritici</name>
    <dbReference type="NCBI Taxonomy" id="644352"/>
    <lineage>
        <taxon>Eukaryota</taxon>
        <taxon>Fungi</taxon>
        <taxon>Dikarya</taxon>
        <taxon>Ascomycota</taxon>
        <taxon>Pezizomycotina</taxon>
        <taxon>Sordariomycetes</taxon>
        <taxon>Sordariomycetidae</taxon>
        <taxon>Magnaporthales</taxon>
        <taxon>Magnaporthaceae</taxon>
        <taxon>Gaeumannomyces</taxon>
    </lineage>
</organism>
<reference evidence="4" key="3">
    <citation type="submission" date="2010-09" db="EMBL/GenBank/DDBJ databases">
        <title>Annotation of Gaeumannomyces graminis var. tritici R3-111a-1.</title>
        <authorList>
            <consortium name="The Broad Institute Genome Sequencing Platform"/>
            <person name="Ma L.-J."/>
            <person name="Dead R."/>
            <person name="Young S.K."/>
            <person name="Zeng Q."/>
            <person name="Gargeya S."/>
            <person name="Fitzgerald M."/>
            <person name="Haas B."/>
            <person name="Abouelleil A."/>
            <person name="Alvarado L."/>
            <person name="Arachchi H.M."/>
            <person name="Berlin A."/>
            <person name="Brown A."/>
            <person name="Chapman S.B."/>
            <person name="Chen Z."/>
            <person name="Dunbar C."/>
            <person name="Freedman E."/>
            <person name="Gearin G."/>
            <person name="Gellesch M."/>
            <person name="Goldberg J."/>
            <person name="Griggs A."/>
            <person name="Gujja S."/>
            <person name="Heiman D."/>
            <person name="Howarth C."/>
            <person name="Larson L."/>
            <person name="Lui A."/>
            <person name="MacDonald P.J.P."/>
            <person name="Mehta T."/>
            <person name="Montmayeur A."/>
            <person name="Murphy C."/>
            <person name="Neiman D."/>
            <person name="Pearson M."/>
            <person name="Priest M."/>
            <person name="Roberts A."/>
            <person name="Saif S."/>
            <person name="Shea T."/>
            <person name="Shenoy N."/>
            <person name="Sisk P."/>
            <person name="Stolte C."/>
            <person name="Sykes S."/>
            <person name="Yandava C."/>
            <person name="Wortman J."/>
            <person name="Nusbaum C."/>
            <person name="Birren B."/>
        </authorList>
    </citation>
    <scope>NUCLEOTIDE SEQUENCE</scope>
    <source>
        <strain evidence="4">R3-111a-1</strain>
    </source>
</reference>
<evidence type="ECO:0000256" key="2">
    <source>
        <dbReference type="ARBA" id="ARBA00023002"/>
    </source>
</evidence>
<dbReference type="STRING" id="644352.J3NLU3"/>
<evidence type="ECO:0000313" key="5">
    <source>
        <dbReference type="EnsemblFungi" id="EJT82269"/>
    </source>
</evidence>
<dbReference type="EnsemblFungi" id="EJT82269">
    <property type="protein sequence ID" value="EJT82269"/>
    <property type="gene ID" value="GGTG_02243"/>
</dbReference>
<accession>J3NLU3</accession>
<dbReference type="GO" id="GO:0071949">
    <property type="term" value="F:FAD binding"/>
    <property type="evidence" value="ECO:0007669"/>
    <property type="project" value="InterPro"/>
</dbReference>
<dbReference type="Gene3D" id="3.30.465.10">
    <property type="match status" value="2"/>
</dbReference>
<dbReference type="eggNOG" id="ENOG502R8I5">
    <property type="taxonomic scope" value="Eukaryota"/>
</dbReference>
<dbReference type="InterPro" id="IPR036318">
    <property type="entry name" value="FAD-bd_PCMH-like_sf"/>
</dbReference>
<sequence>MKRFPFPAEVGFPWVQNGSCDPYMPVTQPCELGNYASYSINVTREEDVVAGIRFARENDVRLSIKNTGHDYLGKSTGKGSLSLWTQNLKAIEVMDNYSSPYYTGPAIKLGAGVLAVEAYLAAHERGYRVVGGTCATVGVAGGYSQGGGHSTLSSAYGLAADNVLAWEAVLPATGERVVATPDGPHADLYWALSGGGGGTFAVVLGMTARLHRDGPVGGATLWFDDSGILDGDSINGDRNSSNSSSSSSRNDVFWDAVGAVHAALPPLLARGVSALYSITDRTFNLFSLTATDRDGAQVAALLRATLLPELERRGVPFAFEAHQSPGFLAHFARDLGPLPYGLFSTGQVTGSRLIPRAVVGGPAVTGALRNVTAAAAAGDFFVACQALDVSGGGDSFLPRVADNAVLPAWRDAATHCIVVGPWDYGGGGDAEGLAVARARMEAKQRQLADVFTPMLEAATPGSGTYLNEANFQQRNFQEHFYGANYERLLRVKRKYDPEGILYAVTGVGSEMFEEDAEGRLCRTVEER</sequence>
<dbReference type="InterPro" id="IPR012951">
    <property type="entry name" value="BBE"/>
</dbReference>
<dbReference type="PROSITE" id="PS51387">
    <property type="entry name" value="FAD_PCMH"/>
    <property type="match status" value="1"/>
</dbReference>
<dbReference type="Proteomes" id="UP000006039">
    <property type="component" value="Unassembled WGS sequence"/>
</dbReference>
<dbReference type="PANTHER" id="PTHR13878">
    <property type="entry name" value="GULONOLACTONE OXIDASE"/>
    <property type="match status" value="1"/>
</dbReference>
<gene>
    <name evidence="5" type="primary">20342701</name>
    <name evidence="4" type="ORF">GGTG_02243</name>
</gene>
<reference evidence="4" key="2">
    <citation type="submission" date="2010-07" db="EMBL/GenBank/DDBJ databases">
        <authorList>
            <consortium name="The Broad Institute Genome Sequencing Platform"/>
            <consortium name="Broad Institute Genome Sequencing Center for Infectious Disease"/>
            <person name="Ma L.-J."/>
            <person name="Dead R."/>
            <person name="Young S."/>
            <person name="Zeng Q."/>
            <person name="Koehrsen M."/>
            <person name="Alvarado L."/>
            <person name="Berlin A."/>
            <person name="Chapman S.B."/>
            <person name="Chen Z."/>
            <person name="Freedman E."/>
            <person name="Gellesch M."/>
            <person name="Goldberg J."/>
            <person name="Griggs A."/>
            <person name="Gujja S."/>
            <person name="Heilman E.R."/>
            <person name="Heiman D."/>
            <person name="Hepburn T."/>
            <person name="Howarth C."/>
            <person name="Jen D."/>
            <person name="Larson L."/>
            <person name="Mehta T."/>
            <person name="Neiman D."/>
            <person name="Pearson M."/>
            <person name="Roberts A."/>
            <person name="Saif S."/>
            <person name="Shea T."/>
            <person name="Shenoy N."/>
            <person name="Sisk P."/>
            <person name="Stolte C."/>
            <person name="Sykes S."/>
            <person name="Walk T."/>
            <person name="White J."/>
            <person name="Yandava C."/>
            <person name="Haas B."/>
            <person name="Nusbaum C."/>
            <person name="Birren B."/>
        </authorList>
    </citation>
    <scope>NUCLEOTIDE SEQUENCE</scope>
    <source>
        <strain evidence="4">R3-111a-1</strain>
    </source>
</reference>
<dbReference type="InterPro" id="IPR050432">
    <property type="entry name" value="FAD-linked_Oxidoreductases_BP"/>
</dbReference>
<dbReference type="AlphaFoldDB" id="J3NLU3"/>
<dbReference type="EMBL" id="GL385395">
    <property type="protein sequence ID" value="EJT82269.1"/>
    <property type="molecule type" value="Genomic_DNA"/>
</dbReference>
<dbReference type="HOGENOM" id="CLU_018354_4_2_1"/>
<keyword evidence="2" id="KW-0560">Oxidoreductase</keyword>
<protein>
    <recommendedName>
        <fullName evidence="3">FAD-binding PCMH-type domain-containing protein</fullName>
    </recommendedName>
</protein>
<dbReference type="GO" id="GO:0016491">
    <property type="term" value="F:oxidoreductase activity"/>
    <property type="evidence" value="ECO:0007669"/>
    <property type="project" value="UniProtKB-KW"/>
</dbReference>
<dbReference type="InterPro" id="IPR016169">
    <property type="entry name" value="FAD-bd_PCMH_sub2"/>
</dbReference>
<keyword evidence="6" id="KW-1185">Reference proteome</keyword>
<dbReference type="OrthoDB" id="9983560at2759"/>
<name>J3NLU3_GAET3</name>
<dbReference type="InterPro" id="IPR006094">
    <property type="entry name" value="Oxid_FAD_bind_N"/>
</dbReference>